<evidence type="ECO:0000313" key="1">
    <source>
        <dbReference type="EMBL" id="AOZ48799.1"/>
    </source>
</evidence>
<dbReference type="AlphaFoldDB" id="A0A1D9LC05"/>
<organism evidence="1 2">
    <name type="scientific">Chromobacterium vaccinii</name>
    <dbReference type="NCBI Taxonomy" id="1108595"/>
    <lineage>
        <taxon>Bacteria</taxon>
        <taxon>Pseudomonadati</taxon>
        <taxon>Pseudomonadota</taxon>
        <taxon>Betaproteobacteria</taxon>
        <taxon>Neisseriales</taxon>
        <taxon>Chromobacteriaceae</taxon>
        <taxon>Chromobacterium</taxon>
    </lineage>
</organism>
<dbReference type="EMBL" id="CP017707">
    <property type="protein sequence ID" value="AOZ48799.1"/>
    <property type="molecule type" value="Genomic_DNA"/>
</dbReference>
<reference evidence="1 2" key="1">
    <citation type="submission" date="2016-10" db="EMBL/GenBank/DDBJ databases">
        <title>Chromobacterium muskegensis sp. nov., an insecticidal bacterium isolated from Sphagnum bogs.</title>
        <authorList>
            <person name="Sparks M.E."/>
            <person name="Blackburn M.B."/>
            <person name="Gundersen-Rindal D.E."/>
            <person name="Mitchell A."/>
            <person name="Farrar R."/>
            <person name="Kuhar D."/>
        </authorList>
    </citation>
    <scope>NUCLEOTIDE SEQUENCE [LARGE SCALE GENOMIC DNA]</scope>
    <source>
        <strain evidence="1 2">21-1</strain>
    </source>
</reference>
<proteinExistence type="predicted"/>
<accession>A0A1D9LC05</accession>
<evidence type="ECO:0000313" key="2">
    <source>
        <dbReference type="Proteomes" id="UP000178776"/>
    </source>
</evidence>
<sequence length="65" mass="7043">MPALIHGAMGILTSHRGLLVQVFFNLIGSGSASNYRSTESAHDELLFSLMLRITTDCDDCEVTSV</sequence>
<dbReference type="KEGG" id="cvc:BKX93_01505"/>
<gene>
    <name evidence="1" type="ORF">BKX93_01505</name>
</gene>
<name>A0A1D9LC05_9NEIS</name>
<dbReference type="Proteomes" id="UP000178776">
    <property type="component" value="Chromosome"/>
</dbReference>
<dbReference type="STRING" id="1108595.BKX93_01505"/>
<protein>
    <submittedName>
        <fullName evidence="1">Uncharacterized protein</fullName>
    </submittedName>
</protein>